<gene>
    <name evidence="1" type="ORF">JZO70_21515</name>
</gene>
<sequence>MMTGCSKEKNFVGTWEADLLNQSARDGAGELSKEMYGGVLGSFASLLADEIHWNATMEIREDGTLTMSNGMEFTANWELDGDTIIISGKNISGTATLSDDQKTLYFKNTVSSEDSGTEDGLMVGSDSLDFEFTRKEE</sequence>
<accession>A0ABS3LGK9</accession>
<proteinExistence type="predicted"/>
<dbReference type="Proteomes" id="UP000664601">
    <property type="component" value="Unassembled WGS sequence"/>
</dbReference>
<reference evidence="1 2" key="1">
    <citation type="submission" date="2021-03" db="EMBL/GenBank/DDBJ databases">
        <title>Enterococcal diversity collection.</title>
        <authorList>
            <person name="Gilmore M.S."/>
            <person name="Schwartzman J."/>
            <person name="Van Tyne D."/>
            <person name="Martin M."/>
            <person name="Earl A.M."/>
            <person name="Manson A.L."/>
            <person name="Straub T."/>
            <person name="Salamzade R."/>
            <person name="Saavedra J."/>
            <person name="Lebreton F."/>
            <person name="Prichula J."/>
            <person name="Schaufler K."/>
            <person name="Gaca A."/>
            <person name="Sgardioli B."/>
            <person name="Wagenaar J."/>
            <person name="Strong T."/>
        </authorList>
    </citation>
    <scope>NUCLEOTIDE SEQUENCE [LARGE SCALE GENOMIC DNA]</scope>
    <source>
        <strain evidence="1 2">669A</strain>
    </source>
</reference>
<dbReference type="EMBL" id="JAFREM010000042">
    <property type="protein sequence ID" value="MBO1308765.1"/>
    <property type="molecule type" value="Genomic_DNA"/>
</dbReference>
<evidence type="ECO:0008006" key="3">
    <source>
        <dbReference type="Google" id="ProtNLM"/>
    </source>
</evidence>
<evidence type="ECO:0000313" key="2">
    <source>
        <dbReference type="Proteomes" id="UP000664601"/>
    </source>
</evidence>
<protein>
    <recommendedName>
        <fullName evidence="3">Lipocalin-like domain-containing protein</fullName>
    </recommendedName>
</protein>
<organism evidence="1 2">
    <name type="scientific">Candidatus Enterococcus moelleringii</name>
    <dbReference type="NCBI Taxonomy" id="2815325"/>
    <lineage>
        <taxon>Bacteria</taxon>
        <taxon>Bacillati</taxon>
        <taxon>Bacillota</taxon>
        <taxon>Bacilli</taxon>
        <taxon>Lactobacillales</taxon>
        <taxon>Enterococcaceae</taxon>
        <taxon>Enterococcus</taxon>
    </lineage>
</organism>
<comment type="caution">
    <text evidence="1">The sequence shown here is derived from an EMBL/GenBank/DDBJ whole genome shotgun (WGS) entry which is preliminary data.</text>
</comment>
<keyword evidence="2" id="KW-1185">Reference proteome</keyword>
<name>A0ABS3LGK9_9ENTE</name>
<evidence type="ECO:0000313" key="1">
    <source>
        <dbReference type="EMBL" id="MBO1308765.1"/>
    </source>
</evidence>